<accession>A0AAW0DR75</accession>
<gene>
    <name evidence="1" type="ORF">R3P38DRAFT_2760599</name>
</gene>
<protein>
    <submittedName>
        <fullName evidence="1">Uncharacterized protein</fullName>
    </submittedName>
</protein>
<reference evidence="1 2" key="1">
    <citation type="journal article" date="2024" name="J Genomics">
        <title>Draft genome sequencing and assembly of Favolaschia claudopus CIRM-BRFM 2984 isolated from oak limbs.</title>
        <authorList>
            <person name="Navarro D."/>
            <person name="Drula E."/>
            <person name="Chaduli D."/>
            <person name="Cazenave R."/>
            <person name="Ahrendt S."/>
            <person name="Wang J."/>
            <person name="Lipzen A."/>
            <person name="Daum C."/>
            <person name="Barry K."/>
            <person name="Grigoriev I.V."/>
            <person name="Favel A."/>
            <person name="Rosso M.N."/>
            <person name="Martin F."/>
        </authorList>
    </citation>
    <scope>NUCLEOTIDE SEQUENCE [LARGE SCALE GENOMIC DNA]</scope>
    <source>
        <strain evidence="1 2">CIRM-BRFM 2984</strain>
    </source>
</reference>
<evidence type="ECO:0000313" key="1">
    <source>
        <dbReference type="EMBL" id="KAK7055382.1"/>
    </source>
</evidence>
<dbReference type="EMBL" id="JAWWNJ010000005">
    <property type="protein sequence ID" value="KAK7055382.1"/>
    <property type="molecule type" value="Genomic_DNA"/>
</dbReference>
<keyword evidence="2" id="KW-1185">Reference proteome</keyword>
<proteinExistence type="predicted"/>
<dbReference type="AlphaFoldDB" id="A0AAW0DR75"/>
<organism evidence="1 2">
    <name type="scientific">Favolaschia claudopus</name>
    <dbReference type="NCBI Taxonomy" id="2862362"/>
    <lineage>
        <taxon>Eukaryota</taxon>
        <taxon>Fungi</taxon>
        <taxon>Dikarya</taxon>
        <taxon>Basidiomycota</taxon>
        <taxon>Agaricomycotina</taxon>
        <taxon>Agaricomycetes</taxon>
        <taxon>Agaricomycetidae</taxon>
        <taxon>Agaricales</taxon>
        <taxon>Marasmiineae</taxon>
        <taxon>Mycenaceae</taxon>
        <taxon>Favolaschia</taxon>
    </lineage>
</organism>
<comment type="caution">
    <text evidence="1">The sequence shown here is derived from an EMBL/GenBank/DDBJ whole genome shotgun (WGS) entry which is preliminary data.</text>
</comment>
<sequence>MLYLRQSWRNCWSIGTFDIDEGILGGTALSGATGHREAWNNICVTVEIEKLTSELMRDESQGVTVYITTVDPRFGDINSDPELLDQKPKEWLLRSFNTKVQHSRVVRSCQAGEVFFFIYLESTGGKLAIGKRKFDDWIRAVEDCHTFRFDTNRRVGGHADNSRGIRKAPGKIDSRKKEEYALYRPAVDLAQSRPVEEDAWHCDSECKVFDEKAALYKALSALTINRDEAHVKVNADAKWERQLATSGQDTACSGPLSVWREGANGRQADAREPEMNCSQACGVREGGK</sequence>
<dbReference type="Proteomes" id="UP001362999">
    <property type="component" value="Unassembled WGS sequence"/>
</dbReference>
<name>A0AAW0DR75_9AGAR</name>
<evidence type="ECO:0000313" key="2">
    <source>
        <dbReference type="Proteomes" id="UP001362999"/>
    </source>
</evidence>